<evidence type="ECO:0000313" key="2">
    <source>
        <dbReference type="Proteomes" id="UP000185109"/>
    </source>
</evidence>
<gene>
    <name evidence="1" type="ORF">AM571_CH03999</name>
</gene>
<dbReference type="AlphaFoldDB" id="A0A1L5P9C4"/>
<accession>A0A1L5P9C4</accession>
<protein>
    <submittedName>
        <fullName evidence="1">Uncharacterized protein</fullName>
    </submittedName>
</protein>
<proteinExistence type="predicted"/>
<dbReference type="Proteomes" id="UP000185109">
    <property type="component" value="Chromosome"/>
</dbReference>
<evidence type="ECO:0000313" key="1">
    <source>
        <dbReference type="EMBL" id="APO76778.1"/>
    </source>
</evidence>
<organism evidence="1 2">
    <name type="scientific">Rhizobium etli 8C-3</name>
    <dbReference type="NCBI Taxonomy" id="538025"/>
    <lineage>
        <taxon>Bacteria</taxon>
        <taxon>Pseudomonadati</taxon>
        <taxon>Pseudomonadota</taxon>
        <taxon>Alphaproteobacteria</taxon>
        <taxon>Hyphomicrobiales</taxon>
        <taxon>Rhizobiaceae</taxon>
        <taxon>Rhizobium/Agrobacterium group</taxon>
        <taxon>Rhizobium</taxon>
    </lineage>
</organism>
<dbReference type="EMBL" id="CP017241">
    <property type="protein sequence ID" value="APO76778.1"/>
    <property type="molecule type" value="Genomic_DNA"/>
</dbReference>
<sequence>MTNGQIRGGIMKGIGPTSIAKGRRSFLKSLQHWAQKVQRHSGMPAEVMLMDGEHSLFTYPLAPLLNGGRRGLREN</sequence>
<name>A0A1L5P9C4_RHIET</name>
<reference evidence="1 2" key="1">
    <citation type="submission" date="2016-09" db="EMBL/GenBank/DDBJ databases">
        <title>The complete genome sequences of Rhizobium gallicum, symbiovars gallicum and phaseoli, symbionts associated to common bean (Phaseolus vulgaris).</title>
        <authorList>
            <person name="Bustos P."/>
            <person name="Santamaria R.I."/>
            <person name="Perez-Carrascal O.M."/>
            <person name="Juarez S."/>
            <person name="Lozano L."/>
            <person name="Martinez-Flores I."/>
            <person name="Martinez-Romero E."/>
            <person name="Cevallos M."/>
            <person name="Romero D."/>
            <person name="Davila G."/>
            <person name="Gonzalez V."/>
        </authorList>
    </citation>
    <scope>NUCLEOTIDE SEQUENCE [LARGE SCALE GENOMIC DNA]</scope>
    <source>
        <strain evidence="1 2">8C-3</strain>
    </source>
</reference>